<accession>A0A4Z1FK21</accession>
<evidence type="ECO:0000313" key="3">
    <source>
        <dbReference type="Proteomes" id="UP000297910"/>
    </source>
</evidence>
<keyword evidence="3" id="KW-1185">Reference proteome</keyword>
<sequence>MTARPRGTPTAAPTIVGVELAVVAATAVVVAEGEDVDALIGIYVVEDPDVVLADTNVAAEAAAEVMSELSGFANIVPNPGTEVDIPEQQFPSYA</sequence>
<evidence type="ECO:0000313" key="2">
    <source>
        <dbReference type="EMBL" id="TGO25134.1"/>
    </source>
</evidence>
<gene>
    <name evidence="2" type="ORF">BPAE_0087g00420</name>
</gene>
<reference evidence="2 3" key="1">
    <citation type="submission" date="2017-12" db="EMBL/GenBank/DDBJ databases">
        <title>Comparative genomics of Botrytis spp.</title>
        <authorList>
            <person name="Valero-Jimenez C.A."/>
            <person name="Tapia P."/>
            <person name="Veloso J."/>
            <person name="Silva-Moreno E."/>
            <person name="Staats M."/>
            <person name="Valdes J.H."/>
            <person name="Van Kan J.A.L."/>
        </authorList>
    </citation>
    <scope>NUCLEOTIDE SEQUENCE [LARGE SCALE GENOMIC DNA]</scope>
    <source>
        <strain evidence="2 3">Bp0003</strain>
    </source>
</reference>
<feature type="chain" id="PRO_5021285254" evidence="1">
    <location>
        <begin position="34"/>
        <end position="94"/>
    </location>
</feature>
<proteinExistence type="predicted"/>
<dbReference type="Proteomes" id="UP000297910">
    <property type="component" value="Unassembled WGS sequence"/>
</dbReference>
<comment type="caution">
    <text evidence="2">The sequence shown here is derived from an EMBL/GenBank/DDBJ whole genome shotgun (WGS) entry which is preliminary data.</text>
</comment>
<feature type="signal peptide" evidence="1">
    <location>
        <begin position="1"/>
        <end position="33"/>
    </location>
</feature>
<dbReference type="EMBL" id="PQXI01000087">
    <property type="protein sequence ID" value="TGO25134.1"/>
    <property type="molecule type" value="Genomic_DNA"/>
</dbReference>
<keyword evidence="1" id="KW-0732">Signal</keyword>
<name>A0A4Z1FK21_9HELO</name>
<evidence type="ECO:0000256" key="1">
    <source>
        <dbReference type="SAM" id="SignalP"/>
    </source>
</evidence>
<protein>
    <submittedName>
        <fullName evidence="2">Uncharacterized protein</fullName>
    </submittedName>
</protein>
<organism evidence="2 3">
    <name type="scientific">Botrytis paeoniae</name>
    <dbReference type="NCBI Taxonomy" id="278948"/>
    <lineage>
        <taxon>Eukaryota</taxon>
        <taxon>Fungi</taxon>
        <taxon>Dikarya</taxon>
        <taxon>Ascomycota</taxon>
        <taxon>Pezizomycotina</taxon>
        <taxon>Leotiomycetes</taxon>
        <taxon>Helotiales</taxon>
        <taxon>Sclerotiniaceae</taxon>
        <taxon>Botrytis</taxon>
    </lineage>
</organism>
<dbReference type="AlphaFoldDB" id="A0A4Z1FK21"/>